<dbReference type="Proteomes" id="UP001500540">
    <property type="component" value="Unassembled WGS sequence"/>
</dbReference>
<feature type="domain" description="DUF222" evidence="2">
    <location>
        <begin position="8"/>
        <end position="126"/>
    </location>
</feature>
<dbReference type="RefSeq" id="WP_344784899.1">
    <property type="nucleotide sequence ID" value="NZ_BAABAF010000010.1"/>
</dbReference>
<name>A0ABP7GWL2_9MICO</name>
<dbReference type="EMBL" id="BAABAF010000010">
    <property type="protein sequence ID" value="GAA3775666.1"/>
    <property type="molecule type" value="Genomic_DNA"/>
</dbReference>
<feature type="region of interest" description="Disordered" evidence="1">
    <location>
        <begin position="1"/>
        <end position="22"/>
    </location>
</feature>
<comment type="caution">
    <text evidence="3">The sequence shown here is derived from an EMBL/GenBank/DDBJ whole genome shotgun (WGS) entry which is preliminary data.</text>
</comment>
<accession>A0ABP7GWL2</accession>
<evidence type="ECO:0000313" key="4">
    <source>
        <dbReference type="Proteomes" id="UP001500540"/>
    </source>
</evidence>
<proteinExistence type="predicted"/>
<gene>
    <name evidence="3" type="ORF">GCM10022240_29100</name>
</gene>
<evidence type="ECO:0000313" key="3">
    <source>
        <dbReference type="EMBL" id="GAA3775666.1"/>
    </source>
</evidence>
<protein>
    <recommendedName>
        <fullName evidence="2">DUF222 domain-containing protein</fullName>
    </recommendedName>
</protein>
<evidence type="ECO:0000259" key="2">
    <source>
        <dbReference type="Pfam" id="PF02720"/>
    </source>
</evidence>
<organism evidence="3 4">
    <name type="scientific">Microbacterium kribbense</name>
    <dbReference type="NCBI Taxonomy" id="433645"/>
    <lineage>
        <taxon>Bacteria</taxon>
        <taxon>Bacillati</taxon>
        <taxon>Actinomycetota</taxon>
        <taxon>Actinomycetes</taxon>
        <taxon>Micrococcales</taxon>
        <taxon>Microbacteriaceae</taxon>
        <taxon>Microbacterium</taxon>
    </lineage>
</organism>
<reference evidence="4" key="1">
    <citation type="journal article" date="2019" name="Int. J. Syst. Evol. Microbiol.">
        <title>The Global Catalogue of Microorganisms (GCM) 10K type strain sequencing project: providing services to taxonomists for standard genome sequencing and annotation.</title>
        <authorList>
            <consortium name="The Broad Institute Genomics Platform"/>
            <consortium name="The Broad Institute Genome Sequencing Center for Infectious Disease"/>
            <person name="Wu L."/>
            <person name="Ma J."/>
        </authorList>
    </citation>
    <scope>NUCLEOTIDE SEQUENCE [LARGE SCALE GENOMIC DNA]</scope>
    <source>
        <strain evidence="4">JCM 16950</strain>
    </source>
</reference>
<dbReference type="InterPro" id="IPR003615">
    <property type="entry name" value="HNH_nuc"/>
</dbReference>
<dbReference type="CDD" id="cd00085">
    <property type="entry name" value="HNHc"/>
    <property type="match status" value="1"/>
</dbReference>
<sequence>MTAAMRDAKSDVTAGDDDQIRPTMPQRQADALVQLAEHALGCEHSDLPLEGATVVVRMNLDTLQDGTGLAEIDGIAQPISAGAARRYATTAGIIPCVLDSTSDILDWGREKRLFTKAQKLALVERDGGCAMCNLPPGFTKAHHLNWWLRDHGKTNLDEGVLLCESCHHRIHDNGWDVRIEGHGTKAKVWFVPPPTVDPGRTPRLGGRARFCYDAA</sequence>
<dbReference type="InterPro" id="IPR003870">
    <property type="entry name" value="DUF222"/>
</dbReference>
<keyword evidence="4" id="KW-1185">Reference proteome</keyword>
<dbReference type="Pfam" id="PF02720">
    <property type="entry name" value="DUF222"/>
    <property type="match status" value="1"/>
</dbReference>
<evidence type="ECO:0000256" key="1">
    <source>
        <dbReference type="SAM" id="MobiDB-lite"/>
    </source>
</evidence>
<feature type="compositionally biased region" description="Basic and acidic residues" evidence="1">
    <location>
        <begin position="1"/>
        <end position="10"/>
    </location>
</feature>